<protein>
    <recommendedName>
        <fullName evidence="1">Reverse transcriptase zinc-binding domain-containing protein</fullName>
    </recommendedName>
</protein>
<reference evidence="2 3" key="1">
    <citation type="submission" date="2024-02" db="EMBL/GenBank/DDBJ databases">
        <title>High-quality chromosome-scale genome assembly of Pensacola bahiagrass (Paspalum notatum Flugge var. saurae).</title>
        <authorList>
            <person name="Vega J.M."/>
            <person name="Podio M."/>
            <person name="Orjuela J."/>
            <person name="Siena L.A."/>
            <person name="Pessino S.C."/>
            <person name="Combes M.C."/>
            <person name="Mariac C."/>
            <person name="Albertini E."/>
            <person name="Pupilli F."/>
            <person name="Ortiz J.P.A."/>
            <person name="Leblanc O."/>
        </authorList>
    </citation>
    <scope>NUCLEOTIDE SEQUENCE [LARGE SCALE GENOMIC DNA]</scope>
    <source>
        <strain evidence="2">R1</strain>
        <tissue evidence="2">Leaf</tissue>
    </source>
</reference>
<dbReference type="InterPro" id="IPR026960">
    <property type="entry name" value="RVT-Znf"/>
</dbReference>
<dbReference type="AlphaFoldDB" id="A0AAQ3WGE6"/>
<feature type="non-terminal residue" evidence="2">
    <location>
        <position position="1"/>
    </location>
</feature>
<evidence type="ECO:0000259" key="1">
    <source>
        <dbReference type="Pfam" id="PF13966"/>
    </source>
</evidence>
<proteinExistence type="predicted"/>
<dbReference type="EMBL" id="CP144746">
    <property type="protein sequence ID" value="WVZ60625.1"/>
    <property type="molecule type" value="Genomic_DNA"/>
</dbReference>
<feature type="domain" description="Reverse transcriptase zinc-binding" evidence="1">
    <location>
        <begin position="108"/>
        <end position="206"/>
    </location>
</feature>
<dbReference type="Proteomes" id="UP001341281">
    <property type="component" value="Chromosome 02"/>
</dbReference>
<gene>
    <name evidence="2" type="ORF">U9M48_010618</name>
</gene>
<keyword evidence="3" id="KW-1185">Reference proteome</keyword>
<evidence type="ECO:0000313" key="2">
    <source>
        <dbReference type="EMBL" id="WVZ60625.1"/>
    </source>
</evidence>
<organism evidence="2 3">
    <name type="scientific">Paspalum notatum var. saurae</name>
    <dbReference type="NCBI Taxonomy" id="547442"/>
    <lineage>
        <taxon>Eukaryota</taxon>
        <taxon>Viridiplantae</taxon>
        <taxon>Streptophyta</taxon>
        <taxon>Embryophyta</taxon>
        <taxon>Tracheophyta</taxon>
        <taxon>Spermatophyta</taxon>
        <taxon>Magnoliopsida</taxon>
        <taxon>Liliopsida</taxon>
        <taxon>Poales</taxon>
        <taxon>Poaceae</taxon>
        <taxon>PACMAD clade</taxon>
        <taxon>Panicoideae</taxon>
        <taxon>Andropogonodae</taxon>
        <taxon>Paspaleae</taxon>
        <taxon>Paspalinae</taxon>
        <taxon>Paspalum</taxon>
    </lineage>
</organism>
<sequence>IFSNVRRGQEFHILGEDGIIWRIGNGESVRIWEDPWLPKGTTRKPITPKGSSVLTKVSELINPMMGAWDDQLINEIFWPEDAAIILQIPIDEQMEDWPAWHYDAKVLFSVKSAYKLAVTKRDASAEKDASSSSNEKGDKGHFNWFKIWLLKVPNKVKMFMWRLAHNSLPVRRNLVRRGVRLDTICPLCKRLDEDCGHIFFKCEHVKH</sequence>
<evidence type="ECO:0000313" key="3">
    <source>
        <dbReference type="Proteomes" id="UP001341281"/>
    </source>
</evidence>
<name>A0AAQ3WGE6_PASNO</name>
<accession>A0AAQ3WGE6</accession>
<dbReference type="Pfam" id="PF13966">
    <property type="entry name" value="zf-RVT"/>
    <property type="match status" value="1"/>
</dbReference>